<reference evidence="1 2" key="1">
    <citation type="submission" date="2021-06" db="EMBL/GenBank/DDBJ databases">
        <title>Caerostris extrusa draft genome.</title>
        <authorList>
            <person name="Kono N."/>
            <person name="Arakawa K."/>
        </authorList>
    </citation>
    <scope>NUCLEOTIDE SEQUENCE [LARGE SCALE GENOMIC DNA]</scope>
</reference>
<evidence type="ECO:0000313" key="1">
    <source>
        <dbReference type="EMBL" id="GIY65638.1"/>
    </source>
</evidence>
<dbReference type="AlphaFoldDB" id="A0AAV4V6J0"/>
<keyword evidence="2" id="KW-1185">Reference proteome</keyword>
<accession>A0AAV4V6J0</accession>
<gene>
    <name evidence="1" type="ORF">CEXT_807731</name>
</gene>
<organism evidence="1 2">
    <name type="scientific">Caerostris extrusa</name>
    <name type="common">Bark spider</name>
    <name type="synonym">Caerostris bankana</name>
    <dbReference type="NCBI Taxonomy" id="172846"/>
    <lineage>
        <taxon>Eukaryota</taxon>
        <taxon>Metazoa</taxon>
        <taxon>Ecdysozoa</taxon>
        <taxon>Arthropoda</taxon>
        <taxon>Chelicerata</taxon>
        <taxon>Arachnida</taxon>
        <taxon>Araneae</taxon>
        <taxon>Araneomorphae</taxon>
        <taxon>Entelegynae</taxon>
        <taxon>Araneoidea</taxon>
        <taxon>Araneidae</taxon>
        <taxon>Caerostris</taxon>
    </lineage>
</organism>
<evidence type="ECO:0000313" key="2">
    <source>
        <dbReference type="Proteomes" id="UP001054945"/>
    </source>
</evidence>
<dbReference type="EMBL" id="BPLR01014014">
    <property type="protein sequence ID" value="GIY65638.1"/>
    <property type="molecule type" value="Genomic_DNA"/>
</dbReference>
<comment type="caution">
    <text evidence="1">The sequence shown here is derived from an EMBL/GenBank/DDBJ whole genome shotgun (WGS) entry which is preliminary data.</text>
</comment>
<protein>
    <submittedName>
        <fullName evidence="1">Uncharacterized protein</fullName>
    </submittedName>
</protein>
<dbReference type="Proteomes" id="UP001054945">
    <property type="component" value="Unassembled WGS sequence"/>
</dbReference>
<proteinExistence type="predicted"/>
<name>A0AAV4V6J0_CAEEX</name>
<sequence length="108" mass="11815">MTAFQKHESRFGKPLKDVCSRAMYANNPSGENVSCDDAMGKKGKKKYRQLHLNAKSLLGAGGKSPRLASEFQLFGGELAPRFKIRVSQPITVAQFCFSVSVCGTSNKQ</sequence>